<dbReference type="Proteomes" id="UP000290624">
    <property type="component" value="Unassembled WGS sequence"/>
</dbReference>
<keyword evidence="1" id="KW-1133">Transmembrane helix</keyword>
<dbReference type="EMBL" id="PPCV01000002">
    <property type="protein sequence ID" value="RXW33116.1"/>
    <property type="molecule type" value="Genomic_DNA"/>
</dbReference>
<evidence type="ECO:0000313" key="3">
    <source>
        <dbReference type="Proteomes" id="UP000290624"/>
    </source>
</evidence>
<feature type="transmembrane region" description="Helical" evidence="1">
    <location>
        <begin position="35"/>
        <end position="56"/>
    </location>
</feature>
<keyword evidence="1" id="KW-0812">Transmembrane</keyword>
<evidence type="ECO:0000256" key="1">
    <source>
        <dbReference type="SAM" id="Phobius"/>
    </source>
</evidence>
<reference evidence="2 3" key="1">
    <citation type="submission" date="2018-01" db="EMBL/GenBank/DDBJ databases">
        <title>Lactibacter flavus gen. nov., sp. nov., a novel bacterium of the family Propionibacteriaceae isolated from raw milk and dairy products.</title>
        <authorList>
            <person name="Wenning M."/>
            <person name="Breitenwieser F."/>
            <person name="Huptas C."/>
            <person name="von Neubeck M."/>
            <person name="Busse H.-J."/>
            <person name="Scherer S."/>
        </authorList>
    </citation>
    <scope>NUCLEOTIDE SEQUENCE [LARGE SCALE GENOMIC DNA]</scope>
    <source>
        <strain evidence="2 3">VG341</strain>
    </source>
</reference>
<keyword evidence="3" id="KW-1185">Reference proteome</keyword>
<comment type="caution">
    <text evidence="2">The sequence shown here is derived from an EMBL/GenBank/DDBJ whole genome shotgun (WGS) entry which is preliminary data.</text>
</comment>
<accession>A0A4Q2EK45</accession>
<gene>
    <name evidence="2" type="ORF">C1706_04530</name>
</gene>
<evidence type="ECO:0008006" key="4">
    <source>
        <dbReference type="Google" id="ProtNLM"/>
    </source>
</evidence>
<protein>
    <recommendedName>
        <fullName evidence="4">PH domain-containing protein</fullName>
    </recommendedName>
</protein>
<name>A0A4Q2EK45_9ACTN</name>
<dbReference type="AlphaFoldDB" id="A0A4Q2EK45"/>
<organism evidence="2 3">
    <name type="scientific">Propioniciclava flava</name>
    <dbReference type="NCBI Taxonomy" id="2072026"/>
    <lineage>
        <taxon>Bacteria</taxon>
        <taxon>Bacillati</taxon>
        <taxon>Actinomycetota</taxon>
        <taxon>Actinomycetes</taxon>
        <taxon>Propionibacteriales</taxon>
        <taxon>Propionibacteriaceae</taxon>
        <taxon>Propioniciclava</taxon>
    </lineage>
</organism>
<sequence length="146" mass="15158">MLVGPMVWVTAALCVVWIGVGAASFLLLRPPSGMVLAGVCLAGTSGTAWLALSMVVRHGPFSVHLPGHGEVPWSDIASIELQPGLLSVPTVSVRQGRALSEVELGGLAWFGRRTSQRLAERLAEAGGLGEVVVRGRTAAPGRRAAD</sequence>
<keyword evidence="1" id="KW-0472">Membrane</keyword>
<feature type="transmembrane region" description="Helical" evidence="1">
    <location>
        <begin position="6"/>
        <end position="28"/>
    </location>
</feature>
<evidence type="ECO:0000313" key="2">
    <source>
        <dbReference type="EMBL" id="RXW33116.1"/>
    </source>
</evidence>
<proteinExistence type="predicted"/>